<sequence>MYYLLSWRLSSSAAFLNSRLVPAAARMWSDLVVMVVVVANTITAIAAMCKNTTQEYCGERRNKEGLGDWGTKRNVPEWLAMKGKCTKEQRMG</sequence>
<comment type="caution">
    <text evidence="2">The sequence shown here is derived from an EMBL/GenBank/DDBJ whole genome shotgun (WGS) entry which is preliminary data.</text>
</comment>
<evidence type="ECO:0000256" key="1">
    <source>
        <dbReference type="SAM" id="Phobius"/>
    </source>
</evidence>
<name>A0A5B7I432_PORTR</name>
<dbReference type="EMBL" id="VSRR010041561">
    <property type="protein sequence ID" value="MPC75638.1"/>
    <property type="molecule type" value="Genomic_DNA"/>
</dbReference>
<gene>
    <name evidence="2" type="ORF">E2C01_070031</name>
</gene>
<keyword evidence="1" id="KW-0812">Transmembrane</keyword>
<dbReference type="AlphaFoldDB" id="A0A5B7I432"/>
<organism evidence="2 3">
    <name type="scientific">Portunus trituberculatus</name>
    <name type="common">Swimming crab</name>
    <name type="synonym">Neptunus trituberculatus</name>
    <dbReference type="NCBI Taxonomy" id="210409"/>
    <lineage>
        <taxon>Eukaryota</taxon>
        <taxon>Metazoa</taxon>
        <taxon>Ecdysozoa</taxon>
        <taxon>Arthropoda</taxon>
        <taxon>Crustacea</taxon>
        <taxon>Multicrustacea</taxon>
        <taxon>Malacostraca</taxon>
        <taxon>Eumalacostraca</taxon>
        <taxon>Eucarida</taxon>
        <taxon>Decapoda</taxon>
        <taxon>Pleocyemata</taxon>
        <taxon>Brachyura</taxon>
        <taxon>Eubrachyura</taxon>
        <taxon>Portunoidea</taxon>
        <taxon>Portunidae</taxon>
        <taxon>Portuninae</taxon>
        <taxon>Portunus</taxon>
    </lineage>
</organism>
<protein>
    <submittedName>
        <fullName evidence="2">Uncharacterized protein</fullName>
    </submittedName>
</protein>
<keyword evidence="3" id="KW-1185">Reference proteome</keyword>
<keyword evidence="1" id="KW-0472">Membrane</keyword>
<proteinExistence type="predicted"/>
<evidence type="ECO:0000313" key="3">
    <source>
        <dbReference type="Proteomes" id="UP000324222"/>
    </source>
</evidence>
<reference evidence="2 3" key="1">
    <citation type="submission" date="2019-05" db="EMBL/GenBank/DDBJ databases">
        <title>Another draft genome of Portunus trituberculatus and its Hox gene families provides insights of decapod evolution.</title>
        <authorList>
            <person name="Jeong J.-H."/>
            <person name="Song I."/>
            <person name="Kim S."/>
            <person name="Choi T."/>
            <person name="Kim D."/>
            <person name="Ryu S."/>
            <person name="Kim W."/>
        </authorList>
    </citation>
    <scope>NUCLEOTIDE SEQUENCE [LARGE SCALE GENOMIC DNA]</scope>
    <source>
        <tissue evidence="2">Muscle</tissue>
    </source>
</reference>
<dbReference type="Proteomes" id="UP000324222">
    <property type="component" value="Unassembled WGS sequence"/>
</dbReference>
<feature type="transmembrane region" description="Helical" evidence="1">
    <location>
        <begin position="33"/>
        <end position="53"/>
    </location>
</feature>
<keyword evidence="1" id="KW-1133">Transmembrane helix</keyword>
<accession>A0A5B7I432</accession>
<evidence type="ECO:0000313" key="2">
    <source>
        <dbReference type="EMBL" id="MPC75638.1"/>
    </source>
</evidence>